<protein>
    <submittedName>
        <fullName evidence="1">Uncharacterized protein</fullName>
    </submittedName>
</protein>
<dbReference type="RefSeq" id="WP_093715983.1">
    <property type="nucleotide sequence ID" value="NZ_FONG01000017.1"/>
</dbReference>
<organism evidence="1 2">
    <name type="scientific">Actinacidiphila alni</name>
    <dbReference type="NCBI Taxonomy" id="380248"/>
    <lineage>
        <taxon>Bacteria</taxon>
        <taxon>Bacillati</taxon>
        <taxon>Actinomycetota</taxon>
        <taxon>Actinomycetes</taxon>
        <taxon>Kitasatosporales</taxon>
        <taxon>Streptomycetaceae</taxon>
        <taxon>Actinacidiphila</taxon>
    </lineage>
</organism>
<proteinExistence type="predicted"/>
<gene>
    <name evidence="1" type="ORF">SAMN05216251_11770</name>
</gene>
<dbReference type="STRING" id="380248.SAMN05216251_11770"/>
<dbReference type="EMBL" id="FONG01000017">
    <property type="protein sequence ID" value="SFF51986.1"/>
    <property type="molecule type" value="Genomic_DNA"/>
</dbReference>
<keyword evidence="2" id="KW-1185">Reference proteome</keyword>
<evidence type="ECO:0000313" key="2">
    <source>
        <dbReference type="Proteomes" id="UP000199323"/>
    </source>
</evidence>
<reference evidence="1 2" key="1">
    <citation type="submission" date="2016-10" db="EMBL/GenBank/DDBJ databases">
        <authorList>
            <person name="de Groot N.N."/>
        </authorList>
    </citation>
    <scope>NUCLEOTIDE SEQUENCE [LARGE SCALE GENOMIC DNA]</scope>
    <source>
        <strain evidence="1 2">CGMCC 4.3510</strain>
    </source>
</reference>
<accession>A0A1I2JGK5</accession>
<dbReference type="Proteomes" id="UP000199323">
    <property type="component" value="Unassembled WGS sequence"/>
</dbReference>
<sequence length="70" mass="7265">MTPPTAVLAPARQPVPVTIGRRPPTTPNDVPPVPLAVAPIGDDEFRIIADLDEAAEGAECSCSAGEDQPY</sequence>
<dbReference type="AlphaFoldDB" id="A0A1I2JGK5"/>
<evidence type="ECO:0000313" key="1">
    <source>
        <dbReference type="EMBL" id="SFF51986.1"/>
    </source>
</evidence>
<name>A0A1I2JGK5_9ACTN</name>